<name>A0A397GWW9_9GLOM</name>
<proteinExistence type="predicted"/>
<protein>
    <submittedName>
        <fullName evidence="2">Uncharacterized protein</fullName>
    </submittedName>
</protein>
<feature type="region of interest" description="Disordered" evidence="1">
    <location>
        <begin position="44"/>
        <end position="68"/>
    </location>
</feature>
<feature type="compositionally biased region" description="Polar residues" evidence="1">
    <location>
        <begin position="46"/>
        <end position="55"/>
    </location>
</feature>
<accession>A0A397GWW9</accession>
<dbReference type="Proteomes" id="UP000266861">
    <property type="component" value="Unassembled WGS sequence"/>
</dbReference>
<comment type="caution">
    <text evidence="2">The sequence shown here is derived from an EMBL/GenBank/DDBJ whole genome shotgun (WGS) entry which is preliminary data.</text>
</comment>
<keyword evidence="3" id="KW-1185">Reference proteome</keyword>
<organism evidence="2 3">
    <name type="scientific">Diversispora epigaea</name>
    <dbReference type="NCBI Taxonomy" id="1348612"/>
    <lineage>
        <taxon>Eukaryota</taxon>
        <taxon>Fungi</taxon>
        <taxon>Fungi incertae sedis</taxon>
        <taxon>Mucoromycota</taxon>
        <taxon>Glomeromycotina</taxon>
        <taxon>Glomeromycetes</taxon>
        <taxon>Diversisporales</taxon>
        <taxon>Diversisporaceae</taxon>
        <taxon>Diversispora</taxon>
    </lineage>
</organism>
<evidence type="ECO:0000313" key="3">
    <source>
        <dbReference type="Proteomes" id="UP000266861"/>
    </source>
</evidence>
<dbReference type="EMBL" id="PQFF01000374">
    <property type="protein sequence ID" value="RHZ54799.1"/>
    <property type="molecule type" value="Genomic_DNA"/>
</dbReference>
<dbReference type="AlphaFoldDB" id="A0A397GWW9"/>
<evidence type="ECO:0000256" key="1">
    <source>
        <dbReference type="SAM" id="MobiDB-lite"/>
    </source>
</evidence>
<feature type="compositionally biased region" description="Basic and acidic residues" evidence="1">
    <location>
        <begin position="57"/>
        <end position="68"/>
    </location>
</feature>
<gene>
    <name evidence="2" type="ORF">Glove_423g7</name>
</gene>
<evidence type="ECO:0000313" key="2">
    <source>
        <dbReference type="EMBL" id="RHZ54799.1"/>
    </source>
</evidence>
<reference evidence="2 3" key="1">
    <citation type="submission" date="2018-08" db="EMBL/GenBank/DDBJ databases">
        <title>Genome and evolution of the arbuscular mycorrhizal fungus Diversispora epigaea (formerly Glomus versiforme) and its bacterial endosymbionts.</title>
        <authorList>
            <person name="Sun X."/>
            <person name="Fei Z."/>
            <person name="Harrison M."/>
        </authorList>
    </citation>
    <scope>NUCLEOTIDE SEQUENCE [LARGE SCALE GENOMIC DNA]</scope>
    <source>
        <strain evidence="2 3">IT104</strain>
    </source>
</reference>
<sequence>MQKNPKRFSDTKIEHLQVKKIKHLATGELTQMFNNSNIMLGENERASTNQVQNKKSIPIEECEKKNDF</sequence>